<dbReference type="AlphaFoldDB" id="A0A1G6MDY5"/>
<dbReference type="CDD" id="cd00143">
    <property type="entry name" value="PP2Cc"/>
    <property type="match status" value="1"/>
</dbReference>
<evidence type="ECO:0000313" key="2">
    <source>
        <dbReference type="EMBL" id="SDC53772.1"/>
    </source>
</evidence>
<dbReference type="PROSITE" id="PS51746">
    <property type="entry name" value="PPM_2"/>
    <property type="match status" value="1"/>
</dbReference>
<gene>
    <name evidence="2" type="ORF">SAMN05421630_102482</name>
</gene>
<accession>A0A1G6MDY5</accession>
<dbReference type="InterPro" id="IPR036457">
    <property type="entry name" value="PPM-type-like_dom_sf"/>
</dbReference>
<evidence type="ECO:0000259" key="1">
    <source>
        <dbReference type="PROSITE" id="PS51746"/>
    </source>
</evidence>
<dbReference type="InterPro" id="IPR015655">
    <property type="entry name" value="PP2C"/>
</dbReference>
<organism evidence="2 3">
    <name type="scientific">Prauserella marina</name>
    <dbReference type="NCBI Taxonomy" id="530584"/>
    <lineage>
        <taxon>Bacteria</taxon>
        <taxon>Bacillati</taxon>
        <taxon>Actinomycetota</taxon>
        <taxon>Actinomycetes</taxon>
        <taxon>Pseudonocardiales</taxon>
        <taxon>Pseudonocardiaceae</taxon>
        <taxon>Prauserella</taxon>
    </lineage>
</organism>
<keyword evidence="3" id="KW-1185">Reference proteome</keyword>
<dbReference type="Pfam" id="PF13672">
    <property type="entry name" value="PP2C_2"/>
    <property type="match status" value="1"/>
</dbReference>
<proteinExistence type="predicted"/>
<dbReference type="SMART" id="SM00332">
    <property type="entry name" value="PP2Cc"/>
    <property type="match status" value="1"/>
</dbReference>
<dbReference type="Gene3D" id="3.60.40.10">
    <property type="entry name" value="PPM-type phosphatase domain"/>
    <property type="match status" value="1"/>
</dbReference>
<reference evidence="2 3" key="1">
    <citation type="submission" date="2016-10" db="EMBL/GenBank/DDBJ databases">
        <authorList>
            <person name="de Groot N.N."/>
        </authorList>
    </citation>
    <scope>NUCLEOTIDE SEQUENCE [LARGE SCALE GENOMIC DNA]</scope>
    <source>
        <strain evidence="2 3">CGMCC 4.5506</strain>
    </source>
</reference>
<dbReference type="SUPFAM" id="SSF81606">
    <property type="entry name" value="PP2C-like"/>
    <property type="match status" value="1"/>
</dbReference>
<dbReference type="PANTHER" id="PTHR13832:SF827">
    <property type="entry name" value="PROTEIN PHOSPHATASE 1L"/>
    <property type="match status" value="1"/>
</dbReference>
<dbReference type="Proteomes" id="UP000199494">
    <property type="component" value="Unassembled WGS sequence"/>
</dbReference>
<protein>
    <submittedName>
        <fullName evidence="2">Protein phosphatase</fullName>
    </submittedName>
</protein>
<dbReference type="PANTHER" id="PTHR13832">
    <property type="entry name" value="PROTEIN PHOSPHATASE 2C"/>
    <property type="match status" value="1"/>
</dbReference>
<dbReference type="InterPro" id="IPR001932">
    <property type="entry name" value="PPM-type_phosphatase-like_dom"/>
</dbReference>
<sequence>MSPGTGQWFTARMTHDEAPELRYAMGSDVGQRRSANEDSAYATGRLLAVADGMGGHAAGEVASAEAIGAIRELDDRLSARGADSEEPDLLAELGEAVAVAAARLNTKVADDEELAGMGTTLTAMLWQDTTFGLAHIGDSRCYLRRDGELRQLTKDHTMVQTLVDEGQIPAELAARHPSRSVLIRALLAGSAGEPDLSLHTALPGDRYLLCSDGLTDVATAEEIGELLDSAADPLEAVRGLIDLANEGGGPDNITCVVAFLGE</sequence>
<feature type="domain" description="PPM-type phosphatase" evidence="1">
    <location>
        <begin position="22"/>
        <end position="260"/>
    </location>
</feature>
<dbReference type="EMBL" id="FMZE01000002">
    <property type="protein sequence ID" value="SDC53772.1"/>
    <property type="molecule type" value="Genomic_DNA"/>
</dbReference>
<evidence type="ECO:0000313" key="3">
    <source>
        <dbReference type="Proteomes" id="UP000199494"/>
    </source>
</evidence>
<dbReference type="STRING" id="530584.SAMN05421630_102482"/>
<name>A0A1G6MDY5_9PSEU</name>
<dbReference type="GO" id="GO:0004722">
    <property type="term" value="F:protein serine/threonine phosphatase activity"/>
    <property type="evidence" value="ECO:0007669"/>
    <property type="project" value="InterPro"/>
</dbReference>
<dbReference type="SMART" id="SM00331">
    <property type="entry name" value="PP2C_SIG"/>
    <property type="match status" value="1"/>
</dbReference>